<dbReference type="AlphaFoldDB" id="A0A915PSF1"/>
<evidence type="ECO:0000313" key="2">
    <source>
        <dbReference type="Proteomes" id="UP000887581"/>
    </source>
</evidence>
<reference evidence="3" key="1">
    <citation type="submission" date="2022-11" db="UniProtKB">
        <authorList>
            <consortium name="WormBaseParasite"/>
        </authorList>
    </citation>
    <scope>IDENTIFICATION</scope>
</reference>
<dbReference type="Proteomes" id="UP000887581">
    <property type="component" value="Unplaced"/>
</dbReference>
<evidence type="ECO:0000256" key="1">
    <source>
        <dbReference type="SAM" id="MobiDB-lite"/>
    </source>
</evidence>
<organism evidence="2 3">
    <name type="scientific">Setaria digitata</name>
    <dbReference type="NCBI Taxonomy" id="48799"/>
    <lineage>
        <taxon>Eukaryota</taxon>
        <taxon>Metazoa</taxon>
        <taxon>Ecdysozoa</taxon>
        <taxon>Nematoda</taxon>
        <taxon>Chromadorea</taxon>
        <taxon>Rhabditida</taxon>
        <taxon>Spirurina</taxon>
        <taxon>Spiruromorpha</taxon>
        <taxon>Filarioidea</taxon>
        <taxon>Setariidae</taxon>
        <taxon>Setaria</taxon>
    </lineage>
</organism>
<name>A0A915PSF1_9BILA</name>
<protein>
    <submittedName>
        <fullName evidence="3">Uncharacterized protein</fullName>
    </submittedName>
</protein>
<dbReference type="WBParaSite" id="sdigi.contig228.g6396.t1">
    <property type="protein sequence ID" value="sdigi.contig228.g6396.t1"/>
    <property type="gene ID" value="sdigi.contig228.g6396"/>
</dbReference>
<sequence length="105" mass="11712">MKEAKGNRTENYFPDSSRIWEQLELPARMTDSDVECEKLEMSREQQKRECASLGSELLVLVGCTKLRPNVSVGTRPDALGVILLGPHSDGPHRSSPPSLPRYTCN</sequence>
<proteinExistence type="predicted"/>
<feature type="region of interest" description="Disordered" evidence="1">
    <location>
        <begin position="85"/>
        <end position="105"/>
    </location>
</feature>
<keyword evidence="2" id="KW-1185">Reference proteome</keyword>
<evidence type="ECO:0000313" key="3">
    <source>
        <dbReference type="WBParaSite" id="sdigi.contig228.g6396.t1"/>
    </source>
</evidence>
<accession>A0A915PSF1</accession>